<keyword evidence="1" id="KW-1133">Transmembrane helix</keyword>
<keyword evidence="1" id="KW-0472">Membrane</keyword>
<dbReference type="OrthoDB" id="384462at2157"/>
<accession>A0A3N6LW81</accession>
<sequence length="170" mass="18678">MAGANTQQAEEASREPVNVNLRWGPNTIVQVLLGIWAVWWTIVFATNFFDGLINLGVLGEGWTFASGNYGFLLMVTDVHGTPEALVALLFAGGVLWELLIALLMWQALVGALSGTPSREHVYRAFVVAIGFFGAFMIMTEVFIAYDLANTHVRLLIATLVSLFVVDRFLN</sequence>
<comment type="caution">
    <text evidence="2">The sequence shown here is derived from an EMBL/GenBank/DDBJ whole genome shotgun (WGS) entry which is preliminary data.</text>
</comment>
<feature type="transmembrane region" description="Helical" evidence="1">
    <location>
        <begin position="84"/>
        <end position="109"/>
    </location>
</feature>
<organism evidence="2 3">
    <name type="scientific">Natrarchaeobius chitinivorans</name>
    <dbReference type="NCBI Taxonomy" id="1679083"/>
    <lineage>
        <taxon>Archaea</taxon>
        <taxon>Methanobacteriati</taxon>
        <taxon>Methanobacteriota</taxon>
        <taxon>Stenosarchaea group</taxon>
        <taxon>Halobacteria</taxon>
        <taxon>Halobacteriales</taxon>
        <taxon>Natrialbaceae</taxon>
        <taxon>Natrarchaeobius</taxon>
    </lineage>
</organism>
<proteinExistence type="predicted"/>
<evidence type="ECO:0000256" key="1">
    <source>
        <dbReference type="SAM" id="Phobius"/>
    </source>
</evidence>
<evidence type="ECO:0000313" key="2">
    <source>
        <dbReference type="EMBL" id="RQG94848.1"/>
    </source>
</evidence>
<dbReference type="EMBL" id="REGA01000007">
    <property type="protein sequence ID" value="RQG94848.1"/>
    <property type="molecule type" value="Genomic_DNA"/>
</dbReference>
<feature type="transmembrane region" description="Helical" evidence="1">
    <location>
        <begin position="27"/>
        <end position="45"/>
    </location>
</feature>
<name>A0A3N6LW81_NATCH</name>
<dbReference type="AlphaFoldDB" id="A0A3N6LW81"/>
<reference evidence="2 3" key="1">
    <citation type="submission" date="2018-10" db="EMBL/GenBank/DDBJ databases">
        <title>Natrarchaeobius chitinivorans gen. nov., sp. nov., and Natrarchaeobius haloalkaliphilus sp. nov., alkaliphilic, chitin-utilizing haloarchaea from hypersaline alkaline lakes.</title>
        <authorList>
            <person name="Sorokin D.Y."/>
            <person name="Elcheninov A.G."/>
            <person name="Kostrikina N.A."/>
            <person name="Bale N.J."/>
            <person name="Sinninghe Damste J.S."/>
            <person name="Khijniak T.V."/>
            <person name="Kublanov I.V."/>
            <person name="Toshchakov S.V."/>
        </authorList>
    </citation>
    <scope>NUCLEOTIDE SEQUENCE [LARGE SCALE GENOMIC DNA]</scope>
    <source>
        <strain evidence="2 3">AArcht4T</strain>
    </source>
</reference>
<keyword evidence="3" id="KW-1185">Reference proteome</keyword>
<feature type="transmembrane region" description="Helical" evidence="1">
    <location>
        <begin position="52"/>
        <end position="72"/>
    </location>
</feature>
<protein>
    <submittedName>
        <fullName evidence="2">Uncharacterized protein</fullName>
    </submittedName>
</protein>
<dbReference type="RefSeq" id="WP_124195509.1">
    <property type="nucleotide sequence ID" value="NZ_REGA01000007.1"/>
</dbReference>
<evidence type="ECO:0000313" key="3">
    <source>
        <dbReference type="Proteomes" id="UP000282323"/>
    </source>
</evidence>
<gene>
    <name evidence="2" type="ORF">EA473_10130</name>
</gene>
<dbReference type="Proteomes" id="UP000282323">
    <property type="component" value="Unassembled WGS sequence"/>
</dbReference>
<feature type="transmembrane region" description="Helical" evidence="1">
    <location>
        <begin position="121"/>
        <end position="145"/>
    </location>
</feature>
<keyword evidence="1" id="KW-0812">Transmembrane</keyword>